<evidence type="ECO:0000313" key="3">
    <source>
        <dbReference type="Proteomes" id="UP000053617"/>
    </source>
</evidence>
<dbReference type="AlphaFoldDB" id="A0A0D2IER1"/>
<dbReference type="RefSeq" id="XP_013268887.1">
    <property type="nucleotide sequence ID" value="XM_013413433.1"/>
</dbReference>
<gene>
    <name evidence="2" type="ORF">Z518_09478</name>
</gene>
<accession>A0A0D2IER1</accession>
<keyword evidence="3" id="KW-1185">Reference proteome</keyword>
<evidence type="ECO:0000313" key="2">
    <source>
        <dbReference type="EMBL" id="KIX01751.1"/>
    </source>
</evidence>
<dbReference type="InterPro" id="IPR036188">
    <property type="entry name" value="FAD/NAD-bd_sf"/>
</dbReference>
<dbReference type="Gene3D" id="3.50.50.60">
    <property type="entry name" value="FAD/NAD(P)-binding domain"/>
    <property type="match status" value="1"/>
</dbReference>
<dbReference type="Proteomes" id="UP000053617">
    <property type="component" value="Unassembled WGS sequence"/>
</dbReference>
<feature type="region of interest" description="Disordered" evidence="1">
    <location>
        <begin position="32"/>
        <end position="53"/>
    </location>
</feature>
<name>A0A0D2IER1_9EURO</name>
<dbReference type="VEuPathDB" id="FungiDB:Z518_09478"/>
<dbReference type="EMBL" id="KN847481">
    <property type="protein sequence ID" value="KIX01751.1"/>
    <property type="molecule type" value="Genomic_DNA"/>
</dbReference>
<evidence type="ECO:0000256" key="1">
    <source>
        <dbReference type="SAM" id="MobiDB-lite"/>
    </source>
</evidence>
<sequence>MPPTSGQGTNQAFEDGWTLAAVLACIFKQIHNPRGPSQETADQDQDQDETGQQHALELKSALNAWHQQRQTRINRVSKLTQQMNNLRLPVEEQQRGGLERVRQWQWAILSASRYGSGLRLG</sequence>
<proteinExistence type="predicted"/>
<dbReference type="GeneID" id="25297549"/>
<protein>
    <submittedName>
        <fullName evidence="2">Uncharacterized protein</fullName>
    </submittedName>
</protein>
<reference evidence="2 3" key="1">
    <citation type="submission" date="2015-01" db="EMBL/GenBank/DDBJ databases">
        <title>The Genome Sequence of Rhinocladiella mackenzie CBS 650.93.</title>
        <authorList>
            <consortium name="The Broad Institute Genomics Platform"/>
            <person name="Cuomo C."/>
            <person name="de Hoog S."/>
            <person name="Gorbushina A."/>
            <person name="Stielow B."/>
            <person name="Teixiera M."/>
            <person name="Abouelleil A."/>
            <person name="Chapman S.B."/>
            <person name="Priest M."/>
            <person name="Young S.K."/>
            <person name="Wortman J."/>
            <person name="Nusbaum C."/>
            <person name="Birren B."/>
        </authorList>
    </citation>
    <scope>NUCLEOTIDE SEQUENCE [LARGE SCALE GENOMIC DNA]</scope>
    <source>
        <strain evidence="2 3">CBS 650.93</strain>
    </source>
</reference>
<dbReference type="HOGENOM" id="CLU_2039354_0_0_1"/>
<organism evidence="2 3">
    <name type="scientific">Rhinocladiella mackenziei CBS 650.93</name>
    <dbReference type="NCBI Taxonomy" id="1442369"/>
    <lineage>
        <taxon>Eukaryota</taxon>
        <taxon>Fungi</taxon>
        <taxon>Dikarya</taxon>
        <taxon>Ascomycota</taxon>
        <taxon>Pezizomycotina</taxon>
        <taxon>Eurotiomycetes</taxon>
        <taxon>Chaetothyriomycetidae</taxon>
        <taxon>Chaetothyriales</taxon>
        <taxon>Herpotrichiellaceae</taxon>
        <taxon>Rhinocladiella</taxon>
    </lineage>
</organism>
<dbReference type="SUPFAM" id="SSF51905">
    <property type="entry name" value="FAD/NAD(P)-binding domain"/>
    <property type="match status" value="1"/>
</dbReference>
<dbReference type="OrthoDB" id="16820at2759"/>